<sequence>MRVNVVNGFSEHPEGGNPAGVVYLNEELCLKEQNRHQDYDGEKPEHLTDEQMQQAAARLHFSETAFITRLNDRSFAIRYFTPAAEVPLCGHATIASFSYLYQKGVIGDGVYELVTTEAQLTVEVSEGIIWMEMDAPELQQKLEPKMVQRICDAYELDVTALDETMEVRIVKSGLRDIHVCVKSRDDLLQAVQHEEEISRISEELDVVGVHMSCLNLPKTEQITAYCSNYAPLYDIPEECATGTSNGGLTYYLYQKGMIQVNQMNCFLQGEHMHRPSKVYTKVRMADGKPTIWVGGCGVICREGIHLNI</sequence>
<evidence type="ECO:0000313" key="4">
    <source>
        <dbReference type="EMBL" id="CUN14685.1"/>
    </source>
</evidence>
<name>A0A173UKV7_EUBRA</name>
<accession>A0A173UKV7</accession>
<reference evidence="4 5" key="1">
    <citation type="submission" date="2015-09" db="EMBL/GenBank/DDBJ databases">
        <authorList>
            <consortium name="Pathogen Informatics"/>
        </authorList>
    </citation>
    <scope>NUCLEOTIDE SEQUENCE [LARGE SCALE GENOMIC DNA]</scope>
    <source>
        <strain evidence="4 5">2789STDY5608891</strain>
    </source>
</reference>
<dbReference type="PANTHER" id="PTHR13774:SF39">
    <property type="entry name" value="BIOSYNTHESIS PROTEIN, PUTATIVE-RELATED"/>
    <property type="match status" value="1"/>
</dbReference>
<dbReference type="EC" id="5.1.-.-" evidence="4"/>
<dbReference type="Gene3D" id="3.10.310.10">
    <property type="entry name" value="Diaminopimelate Epimerase, Chain A, domain 1"/>
    <property type="match status" value="2"/>
</dbReference>
<gene>
    <name evidence="4" type="primary">yddE</name>
    <name evidence="4" type="ORF">ERS852448_02080</name>
</gene>
<evidence type="ECO:0000256" key="2">
    <source>
        <dbReference type="ARBA" id="ARBA00023235"/>
    </source>
</evidence>
<proteinExistence type="inferred from homology"/>
<dbReference type="AlphaFoldDB" id="A0A173UKV7"/>
<dbReference type="NCBIfam" id="TIGR00654">
    <property type="entry name" value="PhzF_family"/>
    <property type="match status" value="1"/>
</dbReference>
<evidence type="ECO:0000256" key="1">
    <source>
        <dbReference type="ARBA" id="ARBA00008270"/>
    </source>
</evidence>
<dbReference type="SUPFAM" id="SSF54506">
    <property type="entry name" value="Diaminopimelate epimerase-like"/>
    <property type="match status" value="1"/>
</dbReference>
<dbReference type="RefSeq" id="WP_022035115.1">
    <property type="nucleotide sequence ID" value="NZ_CP173382.1"/>
</dbReference>
<keyword evidence="2 4" id="KW-0413">Isomerase</keyword>
<feature type="active site" evidence="3">
    <location>
        <position position="63"/>
    </location>
</feature>
<comment type="similarity">
    <text evidence="1">Belongs to the PhzF family.</text>
</comment>
<dbReference type="GO" id="GO:0016853">
    <property type="term" value="F:isomerase activity"/>
    <property type="evidence" value="ECO:0007669"/>
    <property type="project" value="UniProtKB-KW"/>
</dbReference>
<dbReference type="OrthoDB" id="9788221at2"/>
<evidence type="ECO:0000313" key="5">
    <source>
        <dbReference type="Proteomes" id="UP000095492"/>
    </source>
</evidence>
<dbReference type="Proteomes" id="UP000095492">
    <property type="component" value="Unassembled WGS sequence"/>
</dbReference>
<organism evidence="4 5">
    <name type="scientific">Eubacterium ramulus</name>
    <dbReference type="NCBI Taxonomy" id="39490"/>
    <lineage>
        <taxon>Bacteria</taxon>
        <taxon>Bacillati</taxon>
        <taxon>Bacillota</taxon>
        <taxon>Clostridia</taxon>
        <taxon>Eubacteriales</taxon>
        <taxon>Eubacteriaceae</taxon>
        <taxon>Eubacterium</taxon>
    </lineage>
</organism>
<dbReference type="PANTHER" id="PTHR13774">
    <property type="entry name" value="PHENAZINE BIOSYNTHESIS PROTEIN"/>
    <property type="match status" value="1"/>
</dbReference>
<evidence type="ECO:0000256" key="3">
    <source>
        <dbReference type="PIRSR" id="PIRSR016184-1"/>
    </source>
</evidence>
<dbReference type="InterPro" id="IPR003719">
    <property type="entry name" value="Phenazine_PhzF-like"/>
</dbReference>
<dbReference type="EMBL" id="CYYA01000014">
    <property type="protein sequence ID" value="CUN14685.1"/>
    <property type="molecule type" value="Genomic_DNA"/>
</dbReference>
<dbReference type="PIRSF" id="PIRSF016184">
    <property type="entry name" value="PhzC_PhzF"/>
    <property type="match status" value="1"/>
</dbReference>
<protein>
    <submittedName>
        <fullName evidence="4">Uncharacterized isomerase yddE</fullName>
        <ecNumber evidence="4">5.1.-.-</ecNumber>
    </submittedName>
</protein>
<dbReference type="GO" id="GO:0005737">
    <property type="term" value="C:cytoplasm"/>
    <property type="evidence" value="ECO:0007669"/>
    <property type="project" value="TreeGrafter"/>
</dbReference>
<dbReference type="STRING" id="39490.ERS852448_02080"/>
<dbReference type="GeneID" id="97389913"/>
<dbReference type="Pfam" id="PF02567">
    <property type="entry name" value="PhzC-PhzF"/>
    <property type="match status" value="1"/>
</dbReference>